<comment type="caution">
    <text evidence="2">The sequence shown here is derived from an EMBL/GenBank/DDBJ whole genome shotgun (WGS) entry which is preliminary data.</text>
</comment>
<sequence length="118" mass="12435">MGYVGGGVGHYKVEIAEEPDLPEDSEQVHADAPEPDLDEDVVQPEPVIQDMLGDNDHPESDFGSDSDSDDSAGESSNKGSVVGEGEEDGSDDLEEDLGPEDGEDLIGEEDENSGYAPL</sequence>
<proteinExistence type="predicted"/>
<organism evidence="2 3">
    <name type="scientific">Mycena albidolilacea</name>
    <dbReference type="NCBI Taxonomy" id="1033008"/>
    <lineage>
        <taxon>Eukaryota</taxon>
        <taxon>Fungi</taxon>
        <taxon>Dikarya</taxon>
        <taxon>Basidiomycota</taxon>
        <taxon>Agaricomycotina</taxon>
        <taxon>Agaricomycetes</taxon>
        <taxon>Agaricomycetidae</taxon>
        <taxon>Agaricales</taxon>
        <taxon>Marasmiineae</taxon>
        <taxon>Mycenaceae</taxon>
        <taxon>Mycena</taxon>
    </lineage>
</organism>
<evidence type="ECO:0000256" key="1">
    <source>
        <dbReference type="SAM" id="MobiDB-lite"/>
    </source>
</evidence>
<evidence type="ECO:0000313" key="2">
    <source>
        <dbReference type="EMBL" id="KAJ7323648.1"/>
    </source>
</evidence>
<reference evidence="2" key="1">
    <citation type="submission" date="2023-03" db="EMBL/GenBank/DDBJ databases">
        <title>Massive genome expansion in bonnet fungi (Mycena s.s.) driven by repeated elements and novel gene families across ecological guilds.</title>
        <authorList>
            <consortium name="Lawrence Berkeley National Laboratory"/>
            <person name="Harder C.B."/>
            <person name="Miyauchi S."/>
            <person name="Viragh M."/>
            <person name="Kuo A."/>
            <person name="Thoen E."/>
            <person name="Andreopoulos B."/>
            <person name="Lu D."/>
            <person name="Skrede I."/>
            <person name="Drula E."/>
            <person name="Henrissat B."/>
            <person name="Morin E."/>
            <person name="Kohler A."/>
            <person name="Barry K."/>
            <person name="LaButti K."/>
            <person name="Morin E."/>
            <person name="Salamov A."/>
            <person name="Lipzen A."/>
            <person name="Mereny Z."/>
            <person name="Hegedus B."/>
            <person name="Baldrian P."/>
            <person name="Stursova M."/>
            <person name="Weitz H."/>
            <person name="Taylor A."/>
            <person name="Grigoriev I.V."/>
            <person name="Nagy L.G."/>
            <person name="Martin F."/>
            <person name="Kauserud H."/>
        </authorList>
    </citation>
    <scope>NUCLEOTIDE SEQUENCE</scope>
    <source>
        <strain evidence="2">CBHHK002</strain>
    </source>
</reference>
<keyword evidence="3" id="KW-1185">Reference proteome</keyword>
<dbReference type="AlphaFoldDB" id="A0AAD6ZI71"/>
<name>A0AAD6ZI71_9AGAR</name>
<evidence type="ECO:0000313" key="3">
    <source>
        <dbReference type="Proteomes" id="UP001218218"/>
    </source>
</evidence>
<feature type="compositionally biased region" description="Acidic residues" evidence="1">
    <location>
        <begin position="33"/>
        <end position="42"/>
    </location>
</feature>
<feature type="compositionally biased region" description="Acidic residues" evidence="1">
    <location>
        <begin position="84"/>
        <end position="112"/>
    </location>
</feature>
<protein>
    <submittedName>
        <fullName evidence="2">Uncharacterized protein</fullName>
    </submittedName>
</protein>
<accession>A0AAD6ZI71</accession>
<feature type="compositionally biased region" description="Acidic residues" evidence="1">
    <location>
        <begin position="16"/>
        <end position="25"/>
    </location>
</feature>
<dbReference type="EMBL" id="JARIHO010000046">
    <property type="protein sequence ID" value="KAJ7323648.1"/>
    <property type="molecule type" value="Genomic_DNA"/>
</dbReference>
<feature type="compositionally biased region" description="Acidic residues" evidence="1">
    <location>
        <begin position="62"/>
        <end position="72"/>
    </location>
</feature>
<feature type="region of interest" description="Disordered" evidence="1">
    <location>
        <begin position="1"/>
        <end position="118"/>
    </location>
</feature>
<gene>
    <name evidence="2" type="ORF">DFH08DRAFT_941485</name>
</gene>
<dbReference type="Proteomes" id="UP001218218">
    <property type="component" value="Unassembled WGS sequence"/>
</dbReference>